<keyword evidence="11 14" id="KW-1133">Transmembrane helix</keyword>
<sequence length="422" mass="47008">MDNFQYYDPLINFLLIVISCLTIVFLTELKDFYRKNYKLLIFFTFSIVIILCIRFSTSLSEGLIWDLRDIPLVFGTIYGGPLVGAGLYAVTVLYRLSLGGMGIYTTIFGNGAEVLAAILLFKSYHSLSFRKKFLTGTGLTLISPLITGVTGLFLVQLTTELVIVWLFDFSLTLISSMVVMLVILLLTRSLQYKEKTLVAEKNEMVAHLSASINHELKNPLTTVFGFLQLLQQTEQDAQKKQYIEISISELERAKSLISNYLAFAKPHSEKVENLNLKDQLHYVLQVVKPLANQHSIALESDLEDCEIWADKQGLQQAFMNFLLNSIEAAALVPAGGKISVTSFIFNRKVKLCIEDNGVGMDKEQISRLGQPYFTTKGQSGTGLGLMVSYSIIKNLGGEVTVESAINKGTTFTIELPLAESDQ</sequence>
<feature type="domain" description="Histidine kinase" evidence="15">
    <location>
        <begin position="211"/>
        <end position="419"/>
    </location>
</feature>
<dbReference type="Pfam" id="PF00512">
    <property type="entry name" value="HisKA"/>
    <property type="match status" value="1"/>
</dbReference>
<keyword evidence="13 14" id="KW-0472">Membrane</keyword>
<dbReference type="InterPro" id="IPR005467">
    <property type="entry name" value="His_kinase_dom"/>
</dbReference>
<evidence type="ECO:0000256" key="12">
    <source>
        <dbReference type="ARBA" id="ARBA00023012"/>
    </source>
</evidence>
<evidence type="ECO:0000256" key="4">
    <source>
        <dbReference type="ARBA" id="ARBA00022475"/>
    </source>
</evidence>
<keyword evidence="9 16" id="KW-0418">Kinase</keyword>
<name>A0A5D4KCQ7_9BACI</name>
<evidence type="ECO:0000256" key="8">
    <source>
        <dbReference type="ARBA" id="ARBA00022741"/>
    </source>
</evidence>
<evidence type="ECO:0000256" key="10">
    <source>
        <dbReference type="ARBA" id="ARBA00022840"/>
    </source>
</evidence>
<dbReference type="CDD" id="cd00082">
    <property type="entry name" value="HisKA"/>
    <property type="match status" value="1"/>
</dbReference>
<evidence type="ECO:0000256" key="9">
    <source>
        <dbReference type="ARBA" id="ARBA00022777"/>
    </source>
</evidence>
<dbReference type="AlphaFoldDB" id="A0A5D4KCQ7"/>
<comment type="subcellular location">
    <subcellularLocation>
        <location evidence="2">Cell membrane</location>
        <topology evidence="2">Multi-pass membrane protein</topology>
    </subcellularLocation>
</comment>
<keyword evidence="12" id="KW-0902">Two-component regulatory system</keyword>
<feature type="transmembrane region" description="Helical" evidence="14">
    <location>
        <begin position="161"/>
        <end position="186"/>
    </location>
</feature>
<dbReference type="EC" id="2.7.13.3" evidence="3"/>
<keyword evidence="4" id="KW-1003">Cell membrane</keyword>
<keyword evidence="6" id="KW-0808">Transferase</keyword>
<evidence type="ECO:0000256" key="5">
    <source>
        <dbReference type="ARBA" id="ARBA00022553"/>
    </source>
</evidence>
<feature type="transmembrane region" description="Helical" evidence="14">
    <location>
        <begin position="133"/>
        <end position="155"/>
    </location>
</feature>
<dbReference type="GO" id="GO:0000155">
    <property type="term" value="F:phosphorelay sensor kinase activity"/>
    <property type="evidence" value="ECO:0007669"/>
    <property type="project" value="InterPro"/>
</dbReference>
<dbReference type="Gene3D" id="3.30.565.10">
    <property type="entry name" value="Histidine kinase-like ATPase, C-terminal domain"/>
    <property type="match status" value="1"/>
</dbReference>
<dbReference type="EMBL" id="VTEH01000011">
    <property type="protein sequence ID" value="TYR74540.1"/>
    <property type="molecule type" value="Genomic_DNA"/>
</dbReference>
<keyword evidence="8" id="KW-0547">Nucleotide-binding</keyword>
<dbReference type="SUPFAM" id="SSF55874">
    <property type="entry name" value="ATPase domain of HSP90 chaperone/DNA topoisomerase II/histidine kinase"/>
    <property type="match status" value="1"/>
</dbReference>
<evidence type="ECO:0000256" key="6">
    <source>
        <dbReference type="ARBA" id="ARBA00022679"/>
    </source>
</evidence>
<evidence type="ECO:0000256" key="13">
    <source>
        <dbReference type="ARBA" id="ARBA00023136"/>
    </source>
</evidence>
<evidence type="ECO:0000256" key="3">
    <source>
        <dbReference type="ARBA" id="ARBA00012438"/>
    </source>
</evidence>
<proteinExistence type="predicted"/>
<dbReference type="SUPFAM" id="SSF47384">
    <property type="entry name" value="Homodimeric domain of signal transducing histidine kinase"/>
    <property type="match status" value="1"/>
</dbReference>
<comment type="catalytic activity">
    <reaction evidence="1">
        <text>ATP + protein L-histidine = ADP + protein N-phospho-L-histidine.</text>
        <dbReference type="EC" id="2.7.13.3"/>
    </reaction>
</comment>
<comment type="caution">
    <text evidence="16">The sequence shown here is derived from an EMBL/GenBank/DDBJ whole genome shotgun (WGS) entry which is preliminary data.</text>
</comment>
<dbReference type="PROSITE" id="PS50109">
    <property type="entry name" value="HIS_KIN"/>
    <property type="match status" value="1"/>
</dbReference>
<evidence type="ECO:0000256" key="7">
    <source>
        <dbReference type="ARBA" id="ARBA00022692"/>
    </source>
</evidence>
<dbReference type="GO" id="GO:0005886">
    <property type="term" value="C:plasma membrane"/>
    <property type="evidence" value="ECO:0007669"/>
    <property type="project" value="UniProtKB-SubCell"/>
</dbReference>
<dbReference type="GO" id="GO:0005524">
    <property type="term" value="F:ATP binding"/>
    <property type="evidence" value="ECO:0007669"/>
    <property type="project" value="UniProtKB-KW"/>
</dbReference>
<dbReference type="GO" id="GO:0071555">
    <property type="term" value="P:cell wall organization"/>
    <property type="evidence" value="ECO:0007669"/>
    <property type="project" value="InterPro"/>
</dbReference>
<accession>A0A5D4KCQ7</accession>
<dbReference type="PANTHER" id="PTHR43065">
    <property type="entry name" value="SENSOR HISTIDINE KINASE"/>
    <property type="match status" value="1"/>
</dbReference>
<evidence type="ECO:0000313" key="17">
    <source>
        <dbReference type="Proteomes" id="UP000323317"/>
    </source>
</evidence>
<dbReference type="SMART" id="SM00387">
    <property type="entry name" value="HATPase_c"/>
    <property type="match status" value="1"/>
</dbReference>
<evidence type="ECO:0000256" key="2">
    <source>
        <dbReference type="ARBA" id="ARBA00004651"/>
    </source>
</evidence>
<keyword evidence="10" id="KW-0067">ATP-binding</keyword>
<evidence type="ECO:0000256" key="1">
    <source>
        <dbReference type="ARBA" id="ARBA00000085"/>
    </source>
</evidence>
<feature type="transmembrane region" description="Helical" evidence="14">
    <location>
        <begin position="6"/>
        <end position="27"/>
    </location>
</feature>
<dbReference type="InterPro" id="IPR003661">
    <property type="entry name" value="HisK_dim/P_dom"/>
</dbReference>
<evidence type="ECO:0000259" key="15">
    <source>
        <dbReference type="PROSITE" id="PS50109"/>
    </source>
</evidence>
<dbReference type="InterPro" id="IPR036890">
    <property type="entry name" value="HATPase_C_sf"/>
</dbReference>
<evidence type="ECO:0000256" key="11">
    <source>
        <dbReference type="ARBA" id="ARBA00022989"/>
    </source>
</evidence>
<evidence type="ECO:0000313" key="16">
    <source>
        <dbReference type="EMBL" id="TYR74540.1"/>
    </source>
</evidence>
<reference evidence="16 17" key="1">
    <citation type="submission" date="2019-08" db="EMBL/GenBank/DDBJ databases">
        <title>Bacillus genomes from the desert of Cuatro Cienegas, Coahuila.</title>
        <authorList>
            <person name="Olmedo-Alvarez G."/>
        </authorList>
    </citation>
    <scope>NUCLEOTIDE SEQUENCE [LARGE SCALE GENOMIC DNA]</scope>
    <source>
        <strain evidence="16 17">CH40_1T</strain>
    </source>
</reference>
<dbReference type="RefSeq" id="WP_148947369.1">
    <property type="nucleotide sequence ID" value="NZ_VTEH01000011.1"/>
</dbReference>
<dbReference type="Proteomes" id="UP000323317">
    <property type="component" value="Unassembled WGS sequence"/>
</dbReference>
<gene>
    <name evidence="16" type="ORF">FZC79_13760</name>
</gene>
<feature type="transmembrane region" description="Helical" evidence="14">
    <location>
        <begin position="101"/>
        <end position="121"/>
    </location>
</feature>
<evidence type="ECO:0000256" key="14">
    <source>
        <dbReference type="SAM" id="Phobius"/>
    </source>
</evidence>
<keyword evidence="5" id="KW-0597">Phosphoprotein</keyword>
<dbReference type="PANTHER" id="PTHR43065:SF46">
    <property type="entry name" value="C4-DICARBOXYLATE TRANSPORT SENSOR PROTEIN DCTB"/>
    <property type="match status" value="1"/>
</dbReference>
<feature type="transmembrane region" description="Helical" evidence="14">
    <location>
        <begin position="39"/>
        <end position="57"/>
    </location>
</feature>
<protein>
    <recommendedName>
        <fullName evidence="3">histidine kinase</fullName>
        <ecNumber evidence="3">2.7.13.3</ecNumber>
    </recommendedName>
</protein>
<dbReference type="Gene3D" id="1.10.287.130">
    <property type="match status" value="1"/>
</dbReference>
<dbReference type="Pfam" id="PF02518">
    <property type="entry name" value="HATPase_c"/>
    <property type="match status" value="1"/>
</dbReference>
<dbReference type="InterPro" id="IPR011620">
    <property type="entry name" value="Sig_transdc_His_kinase_LytS_TM"/>
</dbReference>
<dbReference type="PRINTS" id="PR00344">
    <property type="entry name" value="BCTRLSENSOR"/>
</dbReference>
<dbReference type="InterPro" id="IPR003594">
    <property type="entry name" value="HATPase_dom"/>
</dbReference>
<dbReference type="Pfam" id="PF07694">
    <property type="entry name" value="5TM-5TMR_LYT"/>
    <property type="match status" value="1"/>
</dbReference>
<dbReference type="SMART" id="SM00388">
    <property type="entry name" value="HisKA"/>
    <property type="match status" value="1"/>
</dbReference>
<keyword evidence="7 14" id="KW-0812">Transmembrane</keyword>
<dbReference type="InterPro" id="IPR004358">
    <property type="entry name" value="Sig_transdc_His_kin-like_C"/>
</dbReference>
<organism evidence="16 17">
    <name type="scientific">Rossellomorea vietnamensis</name>
    <dbReference type="NCBI Taxonomy" id="218284"/>
    <lineage>
        <taxon>Bacteria</taxon>
        <taxon>Bacillati</taxon>
        <taxon>Bacillota</taxon>
        <taxon>Bacilli</taxon>
        <taxon>Bacillales</taxon>
        <taxon>Bacillaceae</taxon>
        <taxon>Rossellomorea</taxon>
    </lineage>
</organism>
<dbReference type="InterPro" id="IPR036097">
    <property type="entry name" value="HisK_dim/P_sf"/>
</dbReference>